<feature type="region of interest" description="Disordered" evidence="1">
    <location>
        <begin position="170"/>
        <end position="192"/>
    </location>
</feature>
<organism evidence="2 3">
    <name type="scientific">Etheostoma spectabile</name>
    <name type="common">orangethroat darter</name>
    <dbReference type="NCBI Taxonomy" id="54343"/>
    <lineage>
        <taxon>Eukaryota</taxon>
        <taxon>Metazoa</taxon>
        <taxon>Chordata</taxon>
        <taxon>Craniata</taxon>
        <taxon>Vertebrata</taxon>
        <taxon>Euteleostomi</taxon>
        <taxon>Actinopterygii</taxon>
        <taxon>Neopterygii</taxon>
        <taxon>Teleostei</taxon>
        <taxon>Neoteleostei</taxon>
        <taxon>Acanthomorphata</taxon>
        <taxon>Eupercaria</taxon>
        <taxon>Perciformes</taxon>
        <taxon>Percoidei</taxon>
        <taxon>Percidae</taxon>
        <taxon>Etheostomatinae</taxon>
        <taxon>Etheostoma</taxon>
    </lineage>
</organism>
<reference evidence="2 3" key="1">
    <citation type="submission" date="2019-08" db="EMBL/GenBank/DDBJ databases">
        <title>A chromosome-level genome assembly, high-density linkage maps, and genome scans reveal the genomic architecture of hybrid incompatibilities underlying speciation via character displacement in darters (Percidae: Etheostominae).</title>
        <authorList>
            <person name="Moran R.L."/>
            <person name="Catchen J.M."/>
            <person name="Fuller R.C."/>
        </authorList>
    </citation>
    <scope>NUCLEOTIDE SEQUENCE [LARGE SCALE GENOMIC DNA]</scope>
    <source>
        <strain evidence="2">EspeVRDwgs_2016</strain>
        <tissue evidence="2">Muscle</tissue>
    </source>
</reference>
<dbReference type="EMBL" id="VOFY01000001">
    <property type="protein sequence ID" value="KAA8596052.1"/>
    <property type="molecule type" value="Genomic_DNA"/>
</dbReference>
<evidence type="ECO:0000313" key="3">
    <source>
        <dbReference type="Proteomes" id="UP000327493"/>
    </source>
</evidence>
<gene>
    <name evidence="2" type="ORF">FQN60_011343</name>
</gene>
<protein>
    <submittedName>
        <fullName evidence="2">Uncharacterized protein</fullName>
    </submittedName>
</protein>
<comment type="caution">
    <text evidence="2">The sequence shown here is derived from an EMBL/GenBank/DDBJ whole genome shotgun (WGS) entry which is preliminary data.</text>
</comment>
<evidence type="ECO:0000313" key="2">
    <source>
        <dbReference type="EMBL" id="KAA8596052.1"/>
    </source>
</evidence>
<dbReference type="Proteomes" id="UP000327493">
    <property type="component" value="Chromosome 1"/>
</dbReference>
<feature type="compositionally biased region" description="Polar residues" evidence="1">
    <location>
        <begin position="180"/>
        <end position="192"/>
    </location>
</feature>
<keyword evidence="3" id="KW-1185">Reference proteome</keyword>
<evidence type="ECO:0000256" key="1">
    <source>
        <dbReference type="SAM" id="MobiDB-lite"/>
    </source>
</evidence>
<dbReference type="AlphaFoldDB" id="A0A5J5DRY5"/>
<name>A0A5J5DRY5_9PERO</name>
<accession>A0A5J5DRY5</accession>
<sequence length="192" mass="21223">MDISERAYIYNVIRTVKDYVAERSFPTQSEFAFHHASTASPAKGSEPKVSEAVSHLCTASCGAFISGRDPYPMCIACMVAKDAYAVLADWVNARKILERQLRVAVANSDDPCLSETTLKVTTSTYQPQATPSWADMMDEETPDMPPFQDLLEVEPGCEDAEGNAISDLLDMDRMEDEENSTFPVQQSRPPSL</sequence>
<proteinExistence type="predicted"/>